<dbReference type="Pfam" id="PF01277">
    <property type="entry name" value="Oleosin"/>
    <property type="match status" value="1"/>
</dbReference>
<name>A0AA41RW94_PAPNU</name>
<comment type="subcellular location">
    <subcellularLocation>
        <location evidence="2">Lipid droplet</location>
    </subcellularLocation>
    <subcellularLocation>
        <location evidence="1">Membrane</location>
        <topology evidence="1">Multi-pass membrane protein</topology>
    </subcellularLocation>
</comment>
<feature type="transmembrane region" description="Helical" evidence="8">
    <location>
        <begin position="31"/>
        <end position="60"/>
    </location>
</feature>
<evidence type="ECO:0000256" key="6">
    <source>
        <dbReference type="ARBA" id="ARBA00022989"/>
    </source>
</evidence>
<sequence length="112" mass="12050">MAATESAIRAIIQPSSGSGRQGVMMMGFLKWLISGGILLCLTGVTFTSAVLGIIVFSLLILISSPIWLPIGIILLISIIGFLWFCGMGAALMFGLPWMYKYLRGTRPLARIG</sequence>
<dbReference type="GO" id="GO:0048608">
    <property type="term" value="P:reproductive structure development"/>
    <property type="evidence" value="ECO:0007669"/>
    <property type="project" value="UniProtKB-ARBA"/>
</dbReference>
<evidence type="ECO:0000256" key="5">
    <source>
        <dbReference type="ARBA" id="ARBA00022692"/>
    </source>
</evidence>
<proteinExistence type="inferred from homology"/>
<evidence type="ECO:0000256" key="3">
    <source>
        <dbReference type="ARBA" id="ARBA00010858"/>
    </source>
</evidence>
<dbReference type="AlphaFoldDB" id="A0AA41RW94"/>
<dbReference type="GO" id="GO:0016020">
    <property type="term" value="C:membrane"/>
    <property type="evidence" value="ECO:0007669"/>
    <property type="project" value="UniProtKB-SubCell"/>
</dbReference>
<keyword evidence="7 8" id="KW-0472">Membrane</keyword>
<evidence type="ECO:0000256" key="1">
    <source>
        <dbReference type="ARBA" id="ARBA00004141"/>
    </source>
</evidence>
<reference evidence="9" key="1">
    <citation type="submission" date="2022-03" db="EMBL/GenBank/DDBJ databases">
        <title>A functionally conserved STORR gene fusion in Papaver species that diverged 16.8 million years ago.</title>
        <authorList>
            <person name="Catania T."/>
        </authorList>
    </citation>
    <scope>NUCLEOTIDE SEQUENCE</scope>
    <source>
        <strain evidence="9">S-191538</strain>
    </source>
</reference>
<feature type="transmembrane region" description="Helical" evidence="8">
    <location>
        <begin position="66"/>
        <end position="93"/>
    </location>
</feature>
<evidence type="ECO:0000256" key="2">
    <source>
        <dbReference type="ARBA" id="ARBA00004502"/>
    </source>
</evidence>
<dbReference type="GO" id="GO:0012511">
    <property type="term" value="C:monolayer-surrounded lipid storage body"/>
    <property type="evidence" value="ECO:0007669"/>
    <property type="project" value="InterPro"/>
</dbReference>
<dbReference type="InterPro" id="IPR000136">
    <property type="entry name" value="Oleosin"/>
</dbReference>
<dbReference type="GO" id="GO:0019915">
    <property type="term" value="P:lipid storage"/>
    <property type="evidence" value="ECO:0007669"/>
    <property type="project" value="TreeGrafter"/>
</dbReference>
<comment type="caution">
    <text evidence="9">The sequence shown here is derived from an EMBL/GenBank/DDBJ whole genome shotgun (WGS) entry which is preliminary data.</text>
</comment>
<evidence type="ECO:0000256" key="7">
    <source>
        <dbReference type="ARBA" id="ARBA00023136"/>
    </source>
</evidence>
<accession>A0AA41RW94</accession>
<dbReference type="EMBL" id="JAJJMA010031023">
    <property type="protein sequence ID" value="MCL7024145.1"/>
    <property type="molecule type" value="Genomic_DNA"/>
</dbReference>
<organism evidence="9 10">
    <name type="scientific">Papaver nudicaule</name>
    <name type="common">Iceland poppy</name>
    <dbReference type="NCBI Taxonomy" id="74823"/>
    <lineage>
        <taxon>Eukaryota</taxon>
        <taxon>Viridiplantae</taxon>
        <taxon>Streptophyta</taxon>
        <taxon>Embryophyta</taxon>
        <taxon>Tracheophyta</taxon>
        <taxon>Spermatophyta</taxon>
        <taxon>Magnoliopsida</taxon>
        <taxon>Ranunculales</taxon>
        <taxon>Papaveraceae</taxon>
        <taxon>Papaveroideae</taxon>
        <taxon>Papaver</taxon>
    </lineage>
</organism>
<evidence type="ECO:0000256" key="4">
    <source>
        <dbReference type="ARBA" id="ARBA00022677"/>
    </source>
</evidence>
<dbReference type="Proteomes" id="UP001177140">
    <property type="component" value="Unassembled WGS sequence"/>
</dbReference>
<keyword evidence="6 8" id="KW-1133">Transmembrane helix</keyword>
<protein>
    <submittedName>
        <fullName evidence="9">Uncharacterized protein</fullName>
    </submittedName>
</protein>
<evidence type="ECO:0000313" key="9">
    <source>
        <dbReference type="EMBL" id="MCL7024145.1"/>
    </source>
</evidence>
<keyword evidence="5 8" id="KW-0812">Transmembrane</keyword>
<dbReference type="GO" id="GO:0009791">
    <property type="term" value="P:post-embryonic development"/>
    <property type="evidence" value="ECO:0007669"/>
    <property type="project" value="UniProtKB-ARBA"/>
</dbReference>
<dbReference type="PANTHER" id="PTHR33203">
    <property type="entry name" value="OLEOSIN"/>
    <property type="match status" value="1"/>
</dbReference>
<evidence type="ECO:0000313" key="10">
    <source>
        <dbReference type="Proteomes" id="UP001177140"/>
    </source>
</evidence>
<evidence type="ECO:0000256" key="8">
    <source>
        <dbReference type="SAM" id="Phobius"/>
    </source>
</evidence>
<comment type="similarity">
    <text evidence="3">Belongs to the oleosin family.</text>
</comment>
<keyword evidence="10" id="KW-1185">Reference proteome</keyword>
<dbReference type="PANTHER" id="PTHR33203:SF4">
    <property type="entry name" value="F27J15.22"/>
    <property type="match status" value="1"/>
</dbReference>
<keyword evidence="4" id="KW-0551">Lipid droplet</keyword>
<gene>
    <name evidence="9" type="ORF">MKW94_020271</name>
</gene>